<geneLocation type="plasmid" evidence="2 3">
    <name>unnamed5</name>
</geneLocation>
<evidence type="ECO:0000313" key="2">
    <source>
        <dbReference type="EMBL" id="ARJ25913.1"/>
    </source>
</evidence>
<sequence>MHKYYKRYIRSFVLICGGMFGIYIFYFNKISEYVGDFSQPMDSILKAIIVATSICLVGFGIKTFSIEE</sequence>
<feature type="transmembrane region" description="Helical" evidence="1">
    <location>
        <begin position="12"/>
        <end position="31"/>
    </location>
</feature>
<feature type="transmembrane region" description="Helical" evidence="1">
    <location>
        <begin position="43"/>
        <end position="61"/>
    </location>
</feature>
<keyword evidence="1" id="KW-0472">Membrane</keyword>
<proteinExistence type="predicted"/>
<dbReference type="EMBL" id="CP020748">
    <property type="protein sequence ID" value="ARJ25913.1"/>
    <property type="molecule type" value="Genomic_DNA"/>
</dbReference>
<keyword evidence="1" id="KW-1133">Transmembrane helix</keyword>
<gene>
    <name evidence="2" type="ORF">B7492_33295</name>
</gene>
<reference evidence="2 3" key="1">
    <citation type="submission" date="2017-04" db="EMBL/GenBank/DDBJ databases">
        <title>The Characteristic of a Fine Plant Growth-Promoting Rhizobacteria Bacillus mycoides Gnyt1 and its Whole Genome Sequencing Analysis.</title>
        <authorList>
            <person name="Li J.H."/>
            <person name="Yao T."/>
        </authorList>
    </citation>
    <scope>NUCLEOTIDE SEQUENCE [LARGE SCALE GENOMIC DNA]</scope>
    <source>
        <strain evidence="2 3">Gnyt1</strain>
        <plasmid evidence="3">Plasmid unnamed5</plasmid>
    </source>
</reference>
<accession>A0A1W6AJ97</accession>
<evidence type="ECO:0000313" key="3">
    <source>
        <dbReference type="Proteomes" id="UP000192932"/>
    </source>
</evidence>
<keyword evidence="2" id="KW-0614">Plasmid</keyword>
<name>A0A1W6AJ97_BACMY</name>
<protein>
    <submittedName>
        <fullName evidence="2">Uncharacterized protein</fullName>
    </submittedName>
</protein>
<keyword evidence="1" id="KW-0812">Transmembrane</keyword>
<evidence type="ECO:0000256" key="1">
    <source>
        <dbReference type="SAM" id="Phobius"/>
    </source>
</evidence>
<dbReference type="AlphaFoldDB" id="A0A1W6AJ97"/>
<dbReference type="RefSeq" id="WP_085313600.1">
    <property type="nucleotide sequence ID" value="NZ_CP020748.1"/>
</dbReference>
<organism evidence="2 3">
    <name type="scientific">Bacillus mycoides</name>
    <dbReference type="NCBI Taxonomy" id="1405"/>
    <lineage>
        <taxon>Bacteria</taxon>
        <taxon>Bacillati</taxon>
        <taxon>Bacillota</taxon>
        <taxon>Bacilli</taxon>
        <taxon>Bacillales</taxon>
        <taxon>Bacillaceae</taxon>
        <taxon>Bacillus</taxon>
        <taxon>Bacillus cereus group</taxon>
    </lineage>
</organism>
<dbReference type="Proteomes" id="UP000192932">
    <property type="component" value="Plasmid unnamed5"/>
</dbReference>